<feature type="coiled-coil region" evidence="1">
    <location>
        <begin position="76"/>
        <end position="146"/>
    </location>
</feature>
<keyword evidence="4" id="KW-1185">Reference proteome</keyword>
<protein>
    <submittedName>
        <fullName evidence="3">Uncharacterized protein</fullName>
    </submittedName>
</protein>
<feature type="non-terminal residue" evidence="3">
    <location>
        <position position="1"/>
    </location>
</feature>
<proteinExistence type="predicted"/>
<dbReference type="AlphaFoldDB" id="A0A7J7MM05"/>
<comment type="caution">
    <text evidence="3">The sequence shown here is derived from an EMBL/GenBank/DDBJ whole genome shotgun (WGS) entry which is preliminary data.</text>
</comment>
<dbReference type="Proteomes" id="UP000541444">
    <property type="component" value="Unassembled WGS sequence"/>
</dbReference>
<sequence length="237" mass="27003">MKQMLKRPSTSRTTGSGEAMEKRRVEPFDMSGVMVVEDRPVMEDDLIEVEEKARLAVLHGEEGMRKMAARLMKGICLGVEEERVVLKRKKVELERNVARFKTDILKEGKWMEALKALQVVEIHNLHAEAKTNLEEVEAERDRLGHHLMSTKYSKDEVDAIRADTYVKEEEDEKIEYVVVGLDGVSPLTELKGIRLRIKDLEAELAKERDASASLLSSQAELQVELESTRLRKSDACQ</sequence>
<evidence type="ECO:0000256" key="1">
    <source>
        <dbReference type="SAM" id="Coils"/>
    </source>
</evidence>
<name>A0A7J7MM05_9MAGN</name>
<feature type="coiled-coil region" evidence="1">
    <location>
        <begin position="190"/>
        <end position="217"/>
    </location>
</feature>
<reference evidence="3 4" key="1">
    <citation type="journal article" date="2020" name="IScience">
        <title>Genome Sequencing of the Endangered Kingdonia uniflora (Circaeasteraceae, Ranunculales) Reveals Potential Mechanisms of Evolutionary Specialization.</title>
        <authorList>
            <person name="Sun Y."/>
            <person name="Deng T."/>
            <person name="Zhang A."/>
            <person name="Moore M.J."/>
            <person name="Landis J.B."/>
            <person name="Lin N."/>
            <person name="Zhang H."/>
            <person name="Zhang X."/>
            <person name="Huang J."/>
            <person name="Zhang X."/>
            <person name="Sun H."/>
            <person name="Wang H."/>
        </authorList>
    </citation>
    <scope>NUCLEOTIDE SEQUENCE [LARGE SCALE GENOMIC DNA]</scope>
    <source>
        <strain evidence="3">TB1705</strain>
        <tissue evidence="3">Leaf</tissue>
    </source>
</reference>
<organism evidence="3 4">
    <name type="scientific">Kingdonia uniflora</name>
    <dbReference type="NCBI Taxonomy" id="39325"/>
    <lineage>
        <taxon>Eukaryota</taxon>
        <taxon>Viridiplantae</taxon>
        <taxon>Streptophyta</taxon>
        <taxon>Embryophyta</taxon>
        <taxon>Tracheophyta</taxon>
        <taxon>Spermatophyta</taxon>
        <taxon>Magnoliopsida</taxon>
        <taxon>Ranunculales</taxon>
        <taxon>Circaeasteraceae</taxon>
        <taxon>Kingdonia</taxon>
    </lineage>
</organism>
<accession>A0A7J7MM05</accession>
<feature type="region of interest" description="Disordered" evidence="2">
    <location>
        <begin position="1"/>
        <end position="23"/>
    </location>
</feature>
<dbReference type="EMBL" id="JACGCM010001398">
    <property type="protein sequence ID" value="KAF6155901.1"/>
    <property type="molecule type" value="Genomic_DNA"/>
</dbReference>
<keyword evidence="1" id="KW-0175">Coiled coil</keyword>
<gene>
    <name evidence="3" type="ORF">GIB67_039232</name>
</gene>
<evidence type="ECO:0000313" key="4">
    <source>
        <dbReference type="Proteomes" id="UP000541444"/>
    </source>
</evidence>
<evidence type="ECO:0000313" key="3">
    <source>
        <dbReference type="EMBL" id="KAF6155901.1"/>
    </source>
</evidence>
<evidence type="ECO:0000256" key="2">
    <source>
        <dbReference type="SAM" id="MobiDB-lite"/>
    </source>
</evidence>